<proteinExistence type="predicted"/>
<evidence type="ECO:0000313" key="2">
    <source>
        <dbReference type="Proteomes" id="UP000309997"/>
    </source>
</evidence>
<accession>A0ACC4B7P5</accession>
<evidence type="ECO:0000313" key="1">
    <source>
        <dbReference type="EMBL" id="KAL3574057.1"/>
    </source>
</evidence>
<keyword evidence="2" id="KW-1185">Reference proteome</keyword>
<sequence>MNLQKRLLFSIVHKIVKSNWTISWGTSIIHPPVSLTGIIHPPVSILSSPGGICLGSDSESRLGFVGPASTSPSDDKVNPVDPDEDPNSRRTGASAEDDAVRLYVKTPMGWSNLQLGPNLQMP</sequence>
<gene>
    <name evidence="1" type="ORF">D5086_024670</name>
</gene>
<reference evidence="1 2" key="1">
    <citation type="journal article" date="2024" name="Plant Biotechnol. J.">
        <title>Genome and CRISPR/Cas9 system of a widespread forest tree (Populus alba) in the world.</title>
        <authorList>
            <person name="Liu Y.J."/>
            <person name="Jiang P.F."/>
            <person name="Han X.M."/>
            <person name="Li X.Y."/>
            <person name="Wang H.M."/>
            <person name="Wang Y.J."/>
            <person name="Wang X.X."/>
            <person name="Zeng Q.Y."/>
        </authorList>
    </citation>
    <scope>NUCLEOTIDE SEQUENCE [LARGE SCALE GENOMIC DNA]</scope>
    <source>
        <strain evidence="2">cv. PAL-ZL1</strain>
    </source>
</reference>
<protein>
    <submittedName>
        <fullName evidence="1">Uncharacterized protein</fullName>
    </submittedName>
</protein>
<name>A0ACC4B7P5_POPAL</name>
<dbReference type="Proteomes" id="UP000309997">
    <property type="component" value="Unassembled WGS sequence"/>
</dbReference>
<comment type="caution">
    <text evidence="1">The sequence shown here is derived from an EMBL/GenBank/DDBJ whole genome shotgun (WGS) entry which is preliminary data.</text>
</comment>
<organism evidence="1 2">
    <name type="scientific">Populus alba</name>
    <name type="common">White poplar</name>
    <dbReference type="NCBI Taxonomy" id="43335"/>
    <lineage>
        <taxon>Eukaryota</taxon>
        <taxon>Viridiplantae</taxon>
        <taxon>Streptophyta</taxon>
        <taxon>Embryophyta</taxon>
        <taxon>Tracheophyta</taxon>
        <taxon>Spermatophyta</taxon>
        <taxon>Magnoliopsida</taxon>
        <taxon>eudicotyledons</taxon>
        <taxon>Gunneridae</taxon>
        <taxon>Pentapetalae</taxon>
        <taxon>rosids</taxon>
        <taxon>fabids</taxon>
        <taxon>Malpighiales</taxon>
        <taxon>Salicaceae</taxon>
        <taxon>Saliceae</taxon>
        <taxon>Populus</taxon>
    </lineage>
</organism>
<dbReference type="EMBL" id="RCHU02000013">
    <property type="protein sequence ID" value="KAL3574057.1"/>
    <property type="molecule type" value="Genomic_DNA"/>
</dbReference>